<sequence length="87" mass="9026">MADGGDMSVIDEGTLAVSQEVLCYLDAIPERQVRSSGTFADLTLARRRDQAAALIEACVPPRDSVALVGFSMSGQTAADVIVVAGAQ</sequence>
<evidence type="ECO:0000313" key="1">
    <source>
        <dbReference type="EMBL" id="GAA2047878.1"/>
    </source>
</evidence>
<reference evidence="2" key="1">
    <citation type="journal article" date="2019" name="Int. J. Syst. Evol. Microbiol.">
        <title>The Global Catalogue of Microorganisms (GCM) 10K type strain sequencing project: providing services to taxonomists for standard genome sequencing and annotation.</title>
        <authorList>
            <consortium name="The Broad Institute Genomics Platform"/>
            <consortium name="The Broad Institute Genome Sequencing Center for Infectious Disease"/>
            <person name="Wu L."/>
            <person name="Ma J."/>
        </authorList>
    </citation>
    <scope>NUCLEOTIDE SEQUENCE [LARGE SCALE GENOMIC DNA]</scope>
    <source>
        <strain evidence="2">JCM 16014</strain>
    </source>
</reference>
<dbReference type="EMBL" id="BAAAQN010000044">
    <property type="protein sequence ID" value="GAA2047878.1"/>
    <property type="molecule type" value="Genomic_DNA"/>
</dbReference>
<dbReference type="InterPro" id="IPR029058">
    <property type="entry name" value="AB_hydrolase_fold"/>
</dbReference>
<evidence type="ECO:0000313" key="2">
    <source>
        <dbReference type="Proteomes" id="UP001500751"/>
    </source>
</evidence>
<dbReference type="Proteomes" id="UP001500751">
    <property type="component" value="Unassembled WGS sequence"/>
</dbReference>
<protein>
    <submittedName>
        <fullName evidence="1">Uncharacterized protein</fullName>
    </submittedName>
</protein>
<organism evidence="1 2">
    <name type="scientific">Catenulispora yoronensis</name>
    <dbReference type="NCBI Taxonomy" id="450799"/>
    <lineage>
        <taxon>Bacteria</taxon>
        <taxon>Bacillati</taxon>
        <taxon>Actinomycetota</taxon>
        <taxon>Actinomycetes</taxon>
        <taxon>Catenulisporales</taxon>
        <taxon>Catenulisporaceae</taxon>
        <taxon>Catenulispora</taxon>
    </lineage>
</organism>
<gene>
    <name evidence="1" type="ORF">GCM10009839_61550</name>
</gene>
<proteinExistence type="predicted"/>
<name>A0ABP5GJ82_9ACTN</name>
<dbReference type="Gene3D" id="3.40.50.1820">
    <property type="entry name" value="alpha/beta hydrolase"/>
    <property type="match status" value="1"/>
</dbReference>
<accession>A0ABP5GJ82</accession>
<keyword evidence="2" id="KW-1185">Reference proteome</keyword>
<comment type="caution">
    <text evidence="1">The sequence shown here is derived from an EMBL/GenBank/DDBJ whole genome shotgun (WGS) entry which is preliminary data.</text>
</comment>